<dbReference type="EMBL" id="OB661517">
    <property type="protein sequence ID" value="CAD7228390.1"/>
    <property type="molecule type" value="Genomic_DNA"/>
</dbReference>
<name>A0A7R8ZQF0_9CRUS</name>
<accession>A0A7R8ZQF0</accession>
<gene>
    <name evidence="1" type="ORF">CTOB1V02_LOCUS6274</name>
</gene>
<protein>
    <submittedName>
        <fullName evidence="1">Uncharacterized protein</fullName>
    </submittedName>
</protein>
<organism evidence="1">
    <name type="scientific">Cyprideis torosa</name>
    <dbReference type="NCBI Taxonomy" id="163714"/>
    <lineage>
        <taxon>Eukaryota</taxon>
        <taxon>Metazoa</taxon>
        <taxon>Ecdysozoa</taxon>
        <taxon>Arthropoda</taxon>
        <taxon>Crustacea</taxon>
        <taxon>Oligostraca</taxon>
        <taxon>Ostracoda</taxon>
        <taxon>Podocopa</taxon>
        <taxon>Podocopida</taxon>
        <taxon>Cytherocopina</taxon>
        <taxon>Cytheroidea</taxon>
        <taxon>Cytherideidae</taxon>
        <taxon>Cyprideis</taxon>
    </lineage>
</organism>
<evidence type="ECO:0000313" key="1">
    <source>
        <dbReference type="EMBL" id="CAD7228390.1"/>
    </source>
</evidence>
<sequence length="136" mass="15094">MNLAVLLVTAATILHASSGNPQFRRGGGWNPIPDETSSEVQGTVPKRPIFVTDTRSSILLLHSSIQRLSDNLGRHDTRVRQMSEQLRVVRDSQRSAEKSIESIAILLQRLDSRLGNMEAQMAALEQSTWNDENGSE</sequence>
<proteinExistence type="predicted"/>
<reference evidence="1" key="1">
    <citation type="submission" date="2020-11" db="EMBL/GenBank/DDBJ databases">
        <authorList>
            <person name="Tran Van P."/>
        </authorList>
    </citation>
    <scope>NUCLEOTIDE SEQUENCE</scope>
</reference>
<dbReference type="AlphaFoldDB" id="A0A7R8ZQF0"/>